<proteinExistence type="predicted"/>
<dbReference type="PRINTS" id="PR00069">
    <property type="entry name" value="ALDKETRDTASE"/>
</dbReference>
<evidence type="ECO:0000313" key="3">
    <source>
        <dbReference type="Proteomes" id="UP000007397"/>
    </source>
</evidence>
<dbReference type="CDD" id="cd19086">
    <property type="entry name" value="AKR_AKR11C1"/>
    <property type="match status" value="1"/>
</dbReference>
<dbReference type="InterPro" id="IPR053135">
    <property type="entry name" value="AKR2_Oxidoreductase"/>
</dbReference>
<dbReference type="eggNOG" id="COG0667">
    <property type="taxonomic scope" value="Bacteria"/>
</dbReference>
<dbReference type="GO" id="GO:0016491">
    <property type="term" value="F:oxidoreductase activity"/>
    <property type="evidence" value="ECO:0007669"/>
    <property type="project" value="InterPro"/>
</dbReference>
<dbReference type="InterPro" id="IPR023210">
    <property type="entry name" value="NADP_OxRdtase_dom"/>
</dbReference>
<name>I0JTA4_HALH3</name>
<dbReference type="STRING" id="866895.HBHAL_5041"/>
<dbReference type="PATRIC" id="fig|866895.3.peg.4081"/>
<accession>I0JTA4</accession>
<dbReference type="KEGG" id="hhd:HBHAL_5041"/>
<feature type="domain" description="NADP-dependent oxidoreductase" evidence="1">
    <location>
        <begin position="16"/>
        <end position="300"/>
    </location>
</feature>
<dbReference type="EMBL" id="HE717023">
    <property type="protein sequence ID" value="CCG47376.1"/>
    <property type="molecule type" value="Genomic_DNA"/>
</dbReference>
<dbReference type="Proteomes" id="UP000007397">
    <property type="component" value="Chromosome"/>
</dbReference>
<gene>
    <name evidence="2" type="ordered locus">HBHAL_5041</name>
</gene>
<protein>
    <submittedName>
        <fullName evidence="2">Aldo/keto reductase family protein</fullName>
    </submittedName>
</protein>
<organism evidence="2 3">
    <name type="scientific">Halobacillus halophilus (strain ATCC 35676 / DSM 2266 / JCM 20832 / KCTC 3685 / LMG 17431 / NBRC 102448 / NCIMB 2269)</name>
    <name type="common">Sporosarcina halophila</name>
    <dbReference type="NCBI Taxonomy" id="866895"/>
    <lineage>
        <taxon>Bacteria</taxon>
        <taxon>Bacillati</taxon>
        <taxon>Bacillota</taxon>
        <taxon>Bacilli</taxon>
        <taxon>Bacillales</taxon>
        <taxon>Bacillaceae</taxon>
        <taxon>Halobacillus</taxon>
    </lineage>
</organism>
<evidence type="ECO:0000259" key="1">
    <source>
        <dbReference type="Pfam" id="PF00248"/>
    </source>
</evidence>
<dbReference type="AlphaFoldDB" id="I0JTA4"/>
<dbReference type="HOGENOM" id="CLU_023205_2_3_9"/>
<dbReference type="RefSeq" id="WP_014645258.1">
    <property type="nucleotide sequence ID" value="NC_017668.1"/>
</dbReference>
<dbReference type="InterPro" id="IPR036812">
    <property type="entry name" value="NAD(P)_OxRdtase_dom_sf"/>
</dbReference>
<dbReference type="Pfam" id="PF00248">
    <property type="entry name" value="Aldo_ket_red"/>
    <property type="match status" value="1"/>
</dbReference>
<dbReference type="InterPro" id="IPR020471">
    <property type="entry name" value="AKR"/>
</dbReference>
<dbReference type="PANTHER" id="PTHR43312:SF1">
    <property type="entry name" value="NADP-DEPENDENT OXIDOREDUCTASE DOMAIN-CONTAINING PROTEIN"/>
    <property type="match status" value="1"/>
</dbReference>
<dbReference type="Gene3D" id="3.20.20.100">
    <property type="entry name" value="NADP-dependent oxidoreductase domain"/>
    <property type="match status" value="1"/>
</dbReference>
<dbReference type="PANTHER" id="PTHR43312">
    <property type="entry name" value="D-THREO-ALDOSE 1-DEHYDROGENASE"/>
    <property type="match status" value="1"/>
</dbReference>
<dbReference type="SUPFAM" id="SSF51430">
    <property type="entry name" value="NAD(P)-linked oxidoreductase"/>
    <property type="match status" value="1"/>
</dbReference>
<reference evidence="2 3" key="1">
    <citation type="journal article" date="2013" name="Environ. Microbiol.">
        <title>Chloride and organic osmolytes: a hybrid strategy to cope with elevated salinities by the moderately halophilic, chloride-dependent bacterium Halobacillus halophilus.</title>
        <authorList>
            <person name="Saum S.H."/>
            <person name="Pfeiffer F."/>
            <person name="Palm P."/>
            <person name="Rampp M."/>
            <person name="Schuster S.C."/>
            <person name="Muller V."/>
            <person name="Oesterhelt D."/>
        </authorList>
    </citation>
    <scope>NUCLEOTIDE SEQUENCE [LARGE SCALE GENOMIC DNA]</scope>
    <source>
        <strain evidence="3">ATCC 35676 / DSM 2266 / JCM 20832 / KCTC 3685 / LMG 17431 / NBRC 102448 / NCIMB 2269</strain>
    </source>
</reference>
<sequence>MKTRSLGSTGIQVSEVGFGAWQLGNEKDWGKMSDHEAIDLVKAAMDSGCNFFDTAPNYGAGKSEELLGQALKGKRDQVVISSKCGHHPNDEQNFDPEKMIASVEDSLRRLQTDYLDSLLLHNPPFSSLHGNSPQFEVLQKLKDEGKIRAFGASVDTGKEMAELLNHTESQVIEVMFNLFHQEPAAAMESAHHQGVGVITKVPLDSGWLTGKYDANSTFSGIRSRWSAEEIERRGTLVEQVRRIVGNDYSMVQAALRFILSYKEVSVIIPGAKNIPQLNHNLSASEGVLPMQMVNELKDFWEEEIKDSRLTW</sequence>
<keyword evidence="3" id="KW-1185">Reference proteome</keyword>
<evidence type="ECO:0000313" key="2">
    <source>
        <dbReference type="EMBL" id="CCG47376.1"/>
    </source>
</evidence>